<dbReference type="PANTHER" id="PTHR24173:SF74">
    <property type="entry name" value="ANKYRIN REPEAT DOMAIN-CONTAINING PROTEIN 16"/>
    <property type="match status" value="1"/>
</dbReference>
<sequence>MQAIADQALSIPFMQRPGATRTAHVARRPDVKSRQPASGVRNPLLDRDTETRRFRVLNALGLHAIGICLRSPGLCCGGDNGDDRIPLVPCADALRVVAPPVGESKPAGRPAAELQQMAQRLLAIASQPASGQADAPALLVDYLAACDGQAAARLLAMPGLRPLLTCHGRHGEPALHNAVQRNLPVVVQRLIAMSPDPAALLGAESVLGINALLLACMQGNVALAQALLAHPAAVALAAEVPPDRWNPLMAAAIDGHTQIAALLLGTSSAAAQALARNEEGRDALMLAAVQGRLGVAELLLAQPSAQLQAQAIDHDGRNALMLAVGANHASLARFLLAHPASAGQVIEVTGDGDDALIVAARNGNEEIVAMLLEDPMAGVLLDGATGGGVSALMLAALGGHAAIAKRLLDAMSAEQANARDADGCNALMLAAQNRDADIVRLLLADSRTTQQVFILDGRGLNALTHATLAGSVASVEALLGDSSAVGQAVAISQATMGGMVAKILKEGLETLFSAAGEPVNRATAKRRCTVKEAASYCPPRMMLKLLPVIARKIAERRGQ</sequence>
<evidence type="ECO:0000313" key="5">
    <source>
        <dbReference type="Proteomes" id="UP001158049"/>
    </source>
</evidence>
<keyword evidence="5" id="KW-1185">Reference proteome</keyword>
<feature type="region of interest" description="Disordered" evidence="3">
    <location>
        <begin position="19"/>
        <end position="43"/>
    </location>
</feature>
<evidence type="ECO:0000256" key="2">
    <source>
        <dbReference type="ARBA" id="ARBA00023043"/>
    </source>
</evidence>
<organism evidence="4 5">
    <name type="scientific">Noviherbaspirillum suwonense</name>
    <dbReference type="NCBI Taxonomy" id="1224511"/>
    <lineage>
        <taxon>Bacteria</taxon>
        <taxon>Pseudomonadati</taxon>
        <taxon>Pseudomonadota</taxon>
        <taxon>Betaproteobacteria</taxon>
        <taxon>Burkholderiales</taxon>
        <taxon>Oxalobacteraceae</taxon>
        <taxon>Noviherbaspirillum</taxon>
    </lineage>
</organism>
<evidence type="ECO:0000256" key="3">
    <source>
        <dbReference type="SAM" id="MobiDB-lite"/>
    </source>
</evidence>
<dbReference type="Gene3D" id="1.25.40.20">
    <property type="entry name" value="Ankyrin repeat-containing domain"/>
    <property type="match status" value="3"/>
</dbReference>
<proteinExistence type="predicted"/>
<dbReference type="SMART" id="SM00248">
    <property type="entry name" value="ANK"/>
    <property type="match status" value="9"/>
</dbReference>
<dbReference type="Proteomes" id="UP001158049">
    <property type="component" value="Unassembled WGS sequence"/>
</dbReference>
<keyword evidence="2" id="KW-0040">ANK repeat</keyword>
<accession>A0ABY1PWE0</accession>
<keyword evidence="1" id="KW-0677">Repeat</keyword>
<dbReference type="RefSeq" id="WP_283441125.1">
    <property type="nucleotide sequence ID" value="NZ_FXUL01000002.1"/>
</dbReference>
<gene>
    <name evidence="4" type="ORF">SAMN06295970_102325</name>
</gene>
<dbReference type="InterPro" id="IPR036770">
    <property type="entry name" value="Ankyrin_rpt-contain_sf"/>
</dbReference>
<dbReference type="Pfam" id="PF12796">
    <property type="entry name" value="Ank_2"/>
    <property type="match status" value="3"/>
</dbReference>
<comment type="caution">
    <text evidence="4">The sequence shown here is derived from an EMBL/GenBank/DDBJ whole genome shotgun (WGS) entry which is preliminary data.</text>
</comment>
<protein>
    <submittedName>
        <fullName evidence="4">Ankyrin repeat</fullName>
    </submittedName>
</protein>
<evidence type="ECO:0000256" key="1">
    <source>
        <dbReference type="ARBA" id="ARBA00022737"/>
    </source>
</evidence>
<name>A0ABY1PWE0_9BURK</name>
<dbReference type="PANTHER" id="PTHR24173">
    <property type="entry name" value="ANKYRIN REPEAT CONTAINING"/>
    <property type="match status" value="1"/>
</dbReference>
<evidence type="ECO:0000313" key="4">
    <source>
        <dbReference type="EMBL" id="SMP49809.1"/>
    </source>
</evidence>
<dbReference type="InterPro" id="IPR002110">
    <property type="entry name" value="Ankyrin_rpt"/>
</dbReference>
<reference evidence="4 5" key="1">
    <citation type="submission" date="2017-05" db="EMBL/GenBank/DDBJ databases">
        <authorList>
            <person name="Varghese N."/>
            <person name="Submissions S."/>
        </authorList>
    </citation>
    <scope>NUCLEOTIDE SEQUENCE [LARGE SCALE GENOMIC DNA]</scope>
    <source>
        <strain evidence="4 5">DSM 26001</strain>
    </source>
</reference>
<dbReference type="EMBL" id="FXUL01000002">
    <property type="protein sequence ID" value="SMP49809.1"/>
    <property type="molecule type" value="Genomic_DNA"/>
</dbReference>
<dbReference type="SUPFAM" id="SSF48403">
    <property type="entry name" value="Ankyrin repeat"/>
    <property type="match status" value="1"/>
</dbReference>